<proteinExistence type="inferred from homology"/>
<evidence type="ECO:0000313" key="7">
    <source>
        <dbReference type="Proteomes" id="UP000029833"/>
    </source>
</evidence>
<dbReference type="InterPro" id="IPR002035">
    <property type="entry name" value="VWF_A"/>
</dbReference>
<dbReference type="SUPFAM" id="SSF53300">
    <property type="entry name" value="vWA-like"/>
    <property type="match status" value="1"/>
</dbReference>
<comment type="similarity">
    <text evidence="2">Belongs to the tyrosinase family.</text>
</comment>
<feature type="domain" description="VWFA" evidence="5">
    <location>
        <begin position="414"/>
        <end position="600"/>
    </location>
</feature>
<keyword evidence="3" id="KW-0479">Metal-binding</keyword>
<organism evidence="6 7">
    <name type="scientific">Cellulomonas cellasea DSM 20118</name>
    <dbReference type="NCBI Taxonomy" id="1408250"/>
    <lineage>
        <taxon>Bacteria</taxon>
        <taxon>Bacillati</taxon>
        <taxon>Actinomycetota</taxon>
        <taxon>Actinomycetes</taxon>
        <taxon>Micrococcales</taxon>
        <taxon>Cellulomonadaceae</taxon>
        <taxon>Cellulomonas</taxon>
    </lineage>
</organism>
<dbReference type="InterPro" id="IPR002227">
    <property type="entry name" value="Tyrosinase_Cu-bd"/>
</dbReference>
<comment type="cofactor">
    <cofactor evidence="1">
        <name>Cu(2+)</name>
        <dbReference type="ChEBI" id="CHEBI:29036"/>
    </cofactor>
</comment>
<dbReference type="InterPro" id="IPR008922">
    <property type="entry name" value="Di-copper_centre_dom_sf"/>
</dbReference>
<dbReference type="SMART" id="SM00327">
    <property type="entry name" value="VWA"/>
    <property type="match status" value="1"/>
</dbReference>
<evidence type="ECO:0000256" key="2">
    <source>
        <dbReference type="ARBA" id="ARBA00009928"/>
    </source>
</evidence>
<evidence type="ECO:0000256" key="1">
    <source>
        <dbReference type="ARBA" id="ARBA00001973"/>
    </source>
</evidence>
<dbReference type="PROSITE" id="PS00497">
    <property type="entry name" value="TYROSINASE_1"/>
    <property type="match status" value="1"/>
</dbReference>
<dbReference type="CDD" id="cd00198">
    <property type="entry name" value="vWFA"/>
    <property type="match status" value="1"/>
</dbReference>
<dbReference type="PRINTS" id="PR00092">
    <property type="entry name" value="TYROSINASE"/>
</dbReference>
<keyword evidence="7" id="KW-1185">Reference proteome</keyword>
<protein>
    <recommendedName>
        <fullName evidence="5">VWFA domain-containing protein</fullName>
    </recommendedName>
</protein>
<dbReference type="SUPFAM" id="SSF48056">
    <property type="entry name" value="Di-copper centre-containing domain"/>
    <property type="match status" value="1"/>
</dbReference>
<comment type="caution">
    <text evidence="6">The sequence shown here is derived from an EMBL/GenBank/DDBJ whole genome shotgun (WGS) entry which is preliminary data.</text>
</comment>
<dbReference type="InterPro" id="IPR050316">
    <property type="entry name" value="Tyrosinase/Hemocyanin"/>
</dbReference>
<evidence type="ECO:0000313" key="6">
    <source>
        <dbReference type="EMBL" id="KGM02434.1"/>
    </source>
</evidence>
<dbReference type="OrthoDB" id="2874181at2"/>
<dbReference type="Pfam" id="PF00264">
    <property type="entry name" value="Tyrosinase"/>
    <property type="match status" value="1"/>
</dbReference>
<evidence type="ECO:0000256" key="3">
    <source>
        <dbReference type="ARBA" id="ARBA00022723"/>
    </source>
</evidence>
<dbReference type="Gene3D" id="3.40.50.410">
    <property type="entry name" value="von Willebrand factor, type A domain"/>
    <property type="match status" value="1"/>
</dbReference>
<dbReference type="STRING" id="1408250.Q760_13420"/>
<gene>
    <name evidence="6" type="ORF">Q760_13420</name>
</gene>
<dbReference type="AlphaFoldDB" id="A0A0A0B9F3"/>
<name>A0A0A0B9F3_9CELL</name>
<dbReference type="Proteomes" id="UP000029833">
    <property type="component" value="Unassembled WGS sequence"/>
</dbReference>
<dbReference type="GO" id="GO:0046872">
    <property type="term" value="F:metal ion binding"/>
    <property type="evidence" value="ECO:0007669"/>
    <property type="project" value="UniProtKB-KW"/>
</dbReference>
<reference evidence="6 7" key="1">
    <citation type="submission" date="2013-10" db="EMBL/GenBank/DDBJ databases">
        <authorList>
            <person name="Wang G."/>
            <person name="Zhuang W."/>
        </authorList>
    </citation>
    <scope>NUCLEOTIDE SEQUENCE [LARGE SCALE GENOMIC DNA]</scope>
    <source>
        <strain evidence="6 7">DSM 20118</strain>
    </source>
</reference>
<dbReference type="RefSeq" id="WP_034628793.1">
    <property type="nucleotide sequence ID" value="NZ_AXNT01000048.1"/>
</dbReference>
<keyword evidence="4" id="KW-0186">Copper</keyword>
<dbReference type="PANTHER" id="PTHR11474">
    <property type="entry name" value="TYROSINASE FAMILY MEMBER"/>
    <property type="match status" value="1"/>
</dbReference>
<evidence type="ECO:0000256" key="4">
    <source>
        <dbReference type="ARBA" id="ARBA00023008"/>
    </source>
</evidence>
<dbReference type="Gene3D" id="1.10.1280.10">
    <property type="entry name" value="Di-copper center containing domain from catechol oxidase"/>
    <property type="match status" value="1"/>
</dbReference>
<sequence length="912" mass="95681">MSGPIRRNFAHLSAAEQQAYVDAVLQADLTTFLDGVSYWDKQDQIHEATHNHGGNSFLPWHRELVNRYEALLQQADPDVALHYWDWTEDPRAASDGQGGTVALLSAALLGRADGMLDGPLAALHNGGVLAGSRDQTGSFTDPPMEVVRLCQAGAPAVQPDADILTSTDGTPQAQQWTVFRTAVEASHNTTHGFFGSGSTIQDSHRAFEDPFVFLLHSNVDRLFAMWQAQPGEEWRLDPDLVYGDQSETTGPESIRATLQPWDGTVEFGAPIEPWVGASSAVVVKDCRDPSVVRPPAYDTLPTSVEQVAPLPGDQLRFVGVVEHLPTARAVRLRVRSVASIAVDATVTGPFTILDTPVTSPEPQGYEERDVLVWVLFTPGAAGTAAAGTATLTASTGEVFVVDITATVVPNPTVGTSLVLDRSGSVSLPSGLPLKSRMDVLHDSAPLFVALLDATDGVGVVRFDVDASPATPVAPAGPMIGGAGRLLAADAITDTVVTPGGLTAIGDGLELAAAQLAAVTGQYDSTATIVFTDGHETADKTIAAAASSVHSRVFGIGLGTPEQLNPIALSDLADGTGGYVMLTGNPGVHDQLLLQKYFAQVLAGATNAAVVVDPDGFVPVGGRSVEPFRLTSADIRTDVLLLGEMVGVIDVEVVAPDGTSVTAGAGAEEAVGDAYRALRVVPADVLVPPTAQGRWQVVLTVDRGRLKRWLTDLRHRLDALEDRELAAQVLRLVTLAIDTHGVPYTLSVQARSALNLGVAVSQASRLPGSSGLVRATLTDSGVPLRHSVSVRAHVTPPAGAPWEQAMPSTGPGAFTTSVATTTSGVYRVLVRASGADLRGDRFTREELRTLAVWARGDDTPPVVIDPGAGGTTTHLDTCGLLLCLLADEGVRALLERHGVDAGGLARCVKRACR</sequence>
<evidence type="ECO:0000259" key="5">
    <source>
        <dbReference type="PROSITE" id="PS50234"/>
    </source>
</evidence>
<dbReference type="GO" id="GO:0016491">
    <property type="term" value="F:oxidoreductase activity"/>
    <property type="evidence" value="ECO:0007669"/>
    <property type="project" value="InterPro"/>
</dbReference>
<dbReference type="PANTHER" id="PTHR11474:SF126">
    <property type="entry name" value="TYROSINASE-LIKE PROTEIN TYR-1-RELATED"/>
    <property type="match status" value="1"/>
</dbReference>
<dbReference type="InterPro" id="IPR036465">
    <property type="entry name" value="vWFA_dom_sf"/>
</dbReference>
<dbReference type="EMBL" id="AXNT01000048">
    <property type="protein sequence ID" value="KGM02434.1"/>
    <property type="molecule type" value="Genomic_DNA"/>
</dbReference>
<dbReference type="PROSITE" id="PS50234">
    <property type="entry name" value="VWFA"/>
    <property type="match status" value="1"/>
</dbReference>
<accession>A0A0A0B9F3</accession>